<accession>A0A1F5JJJ0</accession>
<evidence type="ECO:0000313" key="7">
    <source>
        <dbReference type="Proteomes" id="UP000177555"/>
    </source>
</evidence>
<evidence type="ECO:0000256" key="2">
    <source>
        <dbReference type="ARBA" id="ARBA00023002"/>
    </source>
</evidence>
<dbReference type="EMBL" id="MFCP01000015">
    <property type="protein sequence ID" value="OGE28803.1"/>
    <property type="molecule type" value="Genomic_DNA"/>
</dbReference>
<evidence type="ECO:0000259" key="5">
    <source>
        <dbReference type="Pfam" id="PF03446"/>
    </source>
</evidence>
<dbReference type="InterPro" id="IPR006183">
    <property type="entry name" value="Pgluconate_DH"/>
</dbReference>
<dbReference type="PANTHER" id="PTHR11811">
    <property type="entry name" value="6-PHOSPHOGLUCONATE DEHYDROGENASE"/>
    <property type="match status" value="1"/>
</dbReference>
<dbReference type="NCBIfam" id="TIGR00872">
    <property type="entry name" value="gnd_rel"/>
    <property type="match status" value="1"/>
</dbReference>
<dbReference type="Gene3D" id="1.10.1040.10">
    <property type="entry name" value="N-(1-d-carboxylethyl)-l-norvaline Dehydrogenase, domain 2"/>
    <property type="match status" value="1"/>
</dbReference>
<keyword evidence="3" id="KW-0311">Gluconate utilization</keyword>
<dbReference type="Pfam" id="PF00393">
    <property type="entry name" value="6PGD"/>
    <property type="match status" value="1"/>
</dbReference>
<dbReference type="GO" id="GO:0019521">
    <property type="term" value="P:D-gluconate metabolic process"/>
    <property type="evidence" value="ECO:0007669"/>
    <property type="project" value="UniProtKB-KW"/>
</dbReference>
<dbReference type="GO" id="GO:0016054">
    <property type="term" value="P:organic acid catabolic process"/>
    <property type="evidence" value="ECO:0007669"/>
    <property type="project" value="UniProtKB-ARBA"/>
</dbReference>
<dbReference type="InterPro" id="IPR006115">
    <property type="entry name" value="6PGDH_NADP-bd"/>
</dbReference>
<dbReference type="Proteomes" id="UP000177555">
    <property type="component" value="Unassembled WGS sequence"/>
</dbReference>
<dbReference type="PRINTS" id="PR00076">
    <property type="entry name" value="6PGDHDRGNASE"/>
</dbReference>
<organism evidence="6 7">
    <name type="scientific">Candidatus Daviesbacteria bacterium RIFCSPHIGHO2_01_FULL_40_11</name>
    <dbReference type="NCBI Taxonomy" id="1797762"/>
    <lineage>
        <taxon>Bacteria</taxon>
        <taxon>Candidatus Daviesiibacteriota</taxon>
    </lineage>
</organism>
<dbReference type="Pfam" id="PF03446">
    <property type="entry name" value="NAD_binding_2"/>
    <property type="match status" value="1"/>
</dbReference>
<dbReference type="GO" id="GO:0050661">
    <property type="term" value="F:NADP binding"/>
    <property type="evidence" value="ECO:0007669"/>
    <property type="project" value="InterPro"/>
</dbReference>
<comment type="caution">
    <text evidence="6">The sequence shown here is derived from an EMBL/GenBank/DDBJ whole genome shotgun (WGS) entry which is preliminary data.</text>
</comment>
<protein>
    <submittedName>
        <fullName evidence="6">6-phosphogluconate dehydrogenase (Decarboxylating)</fullName>
    </submittedName>
</protein>
<name>A0A1F5JJJ0_9BACT</name>
<evidence type="ECO:0000313" key="6">
    <source>
        <dbReference type="EMBL" id="OGE28803.1"/>
    </source>
</evidence>
<dbReference type="NCBIfam" id="NF007161">
    <property type="entry name" value="PRK09599.1"/>
    <property type="match status" value="1"/>
</dbReference>
<dbReference type="InterPro" id="IPR036291">
    <property type="entry name" value="NAD(P)-bd_dom_sf"/>
</dbReference>
<dbReference type="InterPro" id="IPR013328">
    <property type="entry name" value="6PGD_dom2"/>
</dbReference>
<dbReference type="AlphaFoldDB" id="A0A1F5JJJ0"/>
<dbReference type="GO" id="GO:0006098">
    <property type="term" value="P:pentose-phosphate shunt"/>
    <property type="evidence" value="ECO:0007669"/>
    <property type="project" value="InterPro"/>
</dbReference>
<dbReference type="InterPro" id="IPR004849">
    <property type="entry name" value="6DGDH_YqeC"/>
</dbReference>
<sequence>MKIGYIGLGRMGRNMVLHLLEKGIEVVVWNRSPEPKEQLKQEAGQLKSGSENLTATSSLDELIGSLESPRVIWLMVTAGPAIDELLTQLAEKLDKDDLVIDGGNSLYKETLRRNEMLSAKGIHFMDAGTSGGIEGARGGACIMVGGLREDFEKIEPVLKAAAIPEAYAYLGPIGAGHFAKTIHNGIEYGMMEAIGEGAAILKYSPFKYDLREVFRIYNTGSIIESRLVNWTLAELKEDPTLSNISSVIGSAGTAGKAKGEGHWTVELAKEMGIDVPVIEDSVKVRENSENDPENSPNGFRNKVVAAMRWQFGQHPVKKQ</sequence>
<keyword evidence="2" id="KW-0560">Oxidoreductase</keyword>
<reference evidence="6 7" key="1">
    <citation type="journal article" date="2016" name="Nat. Commun.">
        <title>Thousands of microbial genomes shed light on interconnected biogeochemical processes in an aquifer system.</title>
        <authorList>
            <person name="Anantharaman K."/>
            <person name="Brown C.T."/>
            <person name="Hug L.A."/>
            <person name="Sharon I."/>
            <person name="Castelle C.J."/>
            <person name="Probst A.J."/>
            <person name="Thomas B.C."/>
            <person name="Singh A."/>
            <person name="Wilkins M.J."/>
            <person name="Karaoz U."/>
            <person name="Brodie E.L."/>
            <person name="Williams K.H."/>
            <person name="Hubbard S.S."/>
            <person name="Banfield J.F."/>
        </authorList>
    </citation>
    <scope>NUCLEOTIDE SEQUENCE [LARGE SCALE GENOMIC DNA]</scope>
</reference>
<dbReference type="SUPFAM" id="SSF51735">
    <property type="entry name" value="NAD(P)-binding Rossmann-fold domains"/>
    <property type="match status" value="1"/>
</dbReference>
<gene>
    <name evidence="6" type="ORF">A2867_04245</name>
</gene>
<comment type="similarity">
    <text evidence="1">Belongs to the 6-phosphogluconate dehydrogenase family.</text>
</comment>
<dbReference type="InterPro" id="IPR002204">
    <property type="entry name" value="3-OH-isobutyrate_DH-rel_CS"/>
</dbReference>
<dbReference type="Gene3D" id="3.40.50.720">
    <property type="entry name" value="NAD(P)-binding Rossmann-like Domain"/>
    <property type="match status" value="1"/>
</dbReference>
<dbReference type="SUPFAM" id="SSF48179">
    <property type="entry name" value="6-phosphogluconate dehydrogenase C-terminal domain-like"/>
    <property type="match status" value="1"/>
</dbReference>
<evidence type="ECO:0000259" key="4">
    <source>
        <dbReference type="Pfam" id="PF00393"/>
    </source>
</evidence>
<proteinExistence type="inferred from homology"/>
<dbReference type="GO" id="GO:0004616">
    <property type="term" value="F:phosphogluconate dehydrogenase (decarboxylating) activity"/>
    <property type="evidence" value="ECO:0007669"/>
    <property type="project" value="InterPro"/>
</dbReference>
<evidence type="ECO:0000256" key="1">
    <source>
        <dbReference type="ARBA" id="ARBA00008419"/>
    </source>
</evidence>
<feature type="domain" description="6-phosphogluconate dehydrogenase C-terminal" evidence="4">
    <location>
        <begin position="176"/>
        <end position="293"/>
    </location>
</feature>
<dbReference type="PROSITE" id="PS00895">
    <property type="entry name" value="3_HYDROXYISOBUT_DH"/>
    <property type="match status" value="1"/>
</dbReference>
<dbReference type="InterPro" id="IPR008927">
    <property type="entry name" value="6-PGluconate_DH-like_C_sf"/>
</dbReference>
<feature type="domain" description="6-phosphogluconate dehydrogenase NADP-binding" evidence="5">
    <location>
        <begin position="2"/>
        <end position="162"/>
    </location>
</feature>
<evidence type="ECO:0000256" key="3">
    <source>
        <dbReference type="ARBA" id="ARBA00023064"/>
    </source>
</evidence>
<dbReference type="InterPro" id="IPR006114">
    <property type="entry name" value="6PGDH_C"/>
</dbReference>